<accession>A0A231V1M3</accession>
<comment type="subcellular location">
    <subcellularLocation>
        <location evidence="1">Membrane</location>
        <topology evidence="1">Multi-pass membrane protein</topology>
    </subcellularLocation>
</comment>
<dbReference type="PANTHER" id="PTHR23515">
    <property type="entry name" value="HIGH-AFFINITY NITRATE TRANSPORTER 2.3"/>
    <property type="match status" value="1"/>
</dbReference>
<keyword evidence="4 8" id="KW-1133">Transmembrane helix</keyword>
<feature type="transmembrane region" description="Helical" evidence="8">
    <location>
        <begin position="60"/>
        <end position="78"/>
    </location>
</feature>
<dbReference type="InterPro" id="IPR036259">
    <property type="entry name" value="MFS_trans_sf"/>
</dbReference>
<name>A0A231V1M3_9HYPH</name>
<evidence type="ECO:0000256" key="1">
    <source>
        <dbReference type="ARBA" id="ARBA00004141"/>
    </source>
</evidence>
<dbReference type="Gene3D" id="1.20.1250.20">
    <property type="entry name" value="MFS general substrate transporter like domains"/>
    <property type="match status" value="2"/>
</dbReference>
<evidence type="ECO:0000256" key="4">
    <source>
        <dbReference type="ARBA" id="ARBA00022989"/>
    </source>
</evidence>
<feature type="domain" description="Major facilitator superfamily (MFS) profile" evidence="9">
    <location>
        <begin position="24"/>
        <end position="424"/>
    </location>
</feature>
<dbReference type="Pfam" id="PF07690">
    <property type="entry name" value="MFS_1"/>
    <property type="match status" value="1"/>
</dbReference>
<comment type="similarity">
    <text evidence="2">Belongs to the major facilitator superfamily. Nitrate/nitrite porter (TC 2.A.1.8) family.</text>
</comment>
<feature type="transmembrane region" description="Helical" evidence="8">
    <location>
        <begin position="185"/>
        <end position="206"/>
    </location>
</feature>
<feature type="transmembrane region" description="Helical" evidence="8">
    <location>
        <begin position="314"/>
        <end position="331"/>
    </location>
</feature>
<dbReference type="GO" id="GO:0042128">
    <property type="term" value="P:nitrate assimilation"/>
    <property type="evidence" value="ECO:0007669"/>
    <property type="project" value="UniProtKB-KW"/>
</dbReference>
<dbReference type="SUPFAM" id="SSF103473">
    <property type="entry name" value="MFS general substrate transporter"/>
    <property type="match status" value="1"/>
</dbReference>
<keyword evidence="11" id="KW-1185">Reference proteome</keyword>
<reference evidence="11" key="1">
    <citation type="journal article" date="2017" name="Int. J. Syst. Evol. Microbiol.">
        <title>Notoacmeibacter marinus gen. nov., sp. nov., isolated from the gut of a limpet and proposal of Notoacmeibacteraceae fam. nov. in the order Rhizobiales of the class Alphaproteobacteria.</title>
        <authorList>
            <person name="Huang Z."/>
            <person name="Guo F."/>
            <person name="Lai Q."/>
        </authorList>
    </citation>
    <scope>NUCLEOTIDE SEQUENCE [LARGE SCALE GENOMIC DNA]</scope>
    <source>
        <strain evidence="11">XMTR2A4</strain>
    </source>
</reference>
<sequence>MELQNKATALWSNFLNVKMVQIRTFHMTWFAFFSCFFAWFGIAPLMSVVRDELKLTPDQIGWAIIGSVSMTIFARLFIGWLCDRIGPRKSYTWLLILGSLPVMGIGLAQTFETFLLFRVLIGCIGASFVITQYHTSVMFAPNVVGQANATSAGWGNLGGGVTQFVMPLLFSVMVVGFGFSEAVGWRLSMIVVGTIIFLIGIGYYFLTQDAPDGNFDDLRAQGKLEAKKKVTGNYMHALKDGRVWVLFVIYGACFGIELTVNNVAALYFMDYFDLTLVTAGFVAASFGLMNLFARTLGGIFGDNFGSLWGLRGRAFWLFMCIFFEGCALMVFSQMHVLFLALPALIVFSLFTQMAEGATYSVVPFINKKALGAVAGVVGAGGNAGAVLAGFLFKNVIDWSEAFFILGIIVTVASFLAFLVRFSPEQEEEEKANFVEANIETLRARADKSMGELEEALALIEKRNRNASIPAQ</sequence>
<keyword evidence="3 8" id="KW-0812">Transmembrane</keyword>
<evidence type="ECO:0000256" key="7">
    <source>
        <dbReference type="SAM" id="Coils"/>
    </source>
</evidence>
<evidence type="ECO:0000259" key="9">
    <source>
        <dbReference type="PROSITE" id="PS50850"/>
    </source>
</evidence>
<protein>
    <submittedName>
        <fullName evidence="10">MFS transporter</fullName>
    </submittedName>
</protein>
<feature type="transmembrane region" description="Helical" evidence="8">
    <location>
        <begin position="154"/>
        <end position="179"/>
    </location>
</feature>
<feature type="transmembrane region" description="Helical" evidence="8">
    <location>
        <begin position="114"/>
        <end position="133"/>
    </location>
</feature>
<dbReference type="PROSITE" id="PS50850">
    <property type="entry name" value="MFS"/>
    <property type="match status" value="1"/>
</dbReference>
<dbReference type="Proteomes" id="UP000215405">
    <property type="component" value="Unassembled WGS sequence"/>
</dbReference>
<dbReference type="GO" id="GO:0015112">
    <property type="term" value="F:nitrate transmembrane transporter activity"/>
    <property type="evidence" value="ECO:0007669"/>
    <property type="project" value="InterPro"/>
</dbReference>
<dbReference type="GO" id="GO:0016020">
    <property type="term" value="C:membrane"/>
    <property type="evidence" value="ECO:0007669"/>
    <property type="project" value="UniProtKB-SubCell"/>
</dbReference>
<dbReference type="AlphaFoldDB" id="A0A231V1M3"/>
<feature type="transmembrane region" description="Helical" evidence="8">
    <location>
        <begin position="28"/>
        <end position="48"/>
    </location>
</feature>
<feature type="transmembrane region" description="Helical" evidence="8">
    <location>
        <begin position="337"/>
        <end position="357"/>
    </location>
</feature>
<keyword evidence="5" id="KW-0534">Nitrate assimilation</keyword>
<proteinExistence type="inferred from homology"/>
<evidence type="ECO:0000256" key="3">
    <source>
        <dbReference type="ARBA" id="ARBA00022692"/>
    </source>
</evidence>
<dbReference type="InterPro" id="IPR020846">
    <property type="entry name" value="MFS_dom"/>
</dbReference>
<comment type="caution">
    <text evidence="10">The sequence shown here is derived from an EMBL/GenBank/DDBJ whole genome shotgun (WGS) entry which is preliminary data.</text>
</comment>
<dbReference type="InterPro" id="IPR044772">
    <property type="entry name" value="NO3_transporter"/>
</dbReference>
<feature type="transmembrane region" description="Helical" evidence="8">
    <location>
        <begin position="90"/>
        <end position="108"/>
    </location>
</feature>
<keyword evidence="7" id="KW-0175">Coiled coil</keyword>
<dbReference type="CDD" id="cd17341">
    <property type="entry name" value="MFS_NRT2_like"/>
    <property type="match status" value="1"/>
</dbReference>
<organism evidence="10 11">
    <name type="scientific">Notoacmeibacter marinus</name>
    <dbReference type="NCBI Taxonomy" id="1876515"/>
    <lineage>
        <taxon>Bacteria</taxon>
        <taxon>Pseudomonadati</taxon>
        <taxon>Pseudomonadota</taxon>
        <taxon>Alphaproteobacteria</taxon>
        <taxon>Hyphomicrobiales</taxon>
        <taxon>Notoacmeibacteraceae</taxon>
        <taxon>Notoacmeibacter</taxon>
    </lineage>
</organism>
<feature type="transmembrane region" description="Helical" evidence="8">
    <location>
        <begin position="274"/>
        <end position="293"/>
    </location>
</feature>
<evidence type="ECO:0000256" key="2">
    <source>
        <dbReference type="ARBA" id="ARBA00008432"/>
    </source>
</evidence>
<keyword evidence="6 8" id="KW-0472">Membrane</keyword>
<feature type="coiled-coil region" evidence="7">
    <location>
        <begin position="424"/>
        <end position="462"/>
    </location>
</feature>
<dbReference type="RefSeq" id="WP_094076044.1">
    <property type="nucleotide sequence ID" value="NZ_NBYO01000001.1"/>
</dbReference>
<dbReference type="EMBL" id="NBYO01000001">
    <property type="protein sequence ID" value="OXT02083.1"/>
    <property type="molecule type" value="Genomic_DNA"/>
</dbReference>
<evidence type="ECO:0000313" key="10">
    <source>
        <dbReference type="EMBL" id="OXT02083.1"/>
    </source>
</evidence>
<feature type="transmembrane region" description="Helical" evidence="8">
    <location>
        <begin position="243"/>
        <end position="268"/>
    </location>
</feature>
<feature type="transmembrane region" description="Helical" evidence="8">
    <location>
        <begin position="398"/>
        <end position="419"/>
    </location>
</feature>
<evidence type="ECO:0000256" key="8">
    <source>
        <dbReference type="SAM" id="Phobius"/>
    </source>
</evidence>
<evidence type="ECO:0000313" key="11">
    <source>
        <dbReference type="Proteomes" id="UP000215405"/>
    </source>
</evidence>
<evidence type="ECO:0000256" key="5">
    <source>
        <dbReference type="ARBA" id="ARBA00023063"/>
    </source>
</evidence>
<dbReference type="InterPro" id="IPR011701">
    <property type="entry name" value="MFS"/>
</dbReference>
<gene>
    <name evidence="10" type="ORF">B7H23_03905</name>
</gene>
<evidence type="ECO:0000256" key="6">
    <source>
        <dbReference type="ARBA" id="ARBA00023136"/>
    </source>
</evidence>
<dbReference type="PROSITE" id="PS51257">
    <property type="entry name" value="PROKAR_LIPOPROTEIN"/>
    <property type="match status" value="1"/>
</dbReference>
<feature type="transmembrane region" description="Helical" evidence="8">
    <location>
        <begin position="369"/>
        <end position="392"/>
    </location>
</feature>